<evidence type="ECO:0000313" key="12">
    <source>
        <dbReference type="Proteomes" id="UP000728032"/>
    </source>
</evidence>
<dbReference type="AlphaFoldDB" id="A0A7R9QIN7"/>
<dbReference type="OrthoDB" id="4348522at2759"/>
<dbReference type="GO" id="GO:0012505">
    <property type="term" value="C:endomembrane system"/>
    <property type="evidence" value="ECO:0007669"/>
    <property type="project" value="TreeGrafter"/>
</dbReference>
<dbReference type="GO" id="GO:0016020">
    <property type="term" value="C:membrane"/>
    <property type="evidence" value="ECO:0007669"/>
    <property type="project" value="UniProtKB-SubCell"/>
</dbReference>
<dbReference type="InterPro" id="IPR001841">
    <property type="entry name" value="Znf_RING"/>
</dbReference>
<evidence type="ECO:0000259" key="10">
    <source>
        <dbReference type="PROSITE" id="PS50089"/>
    </source>
</evidence>
<evidence type="ECO:0000256" key="6">
    <source>
        <dbReference type="ARBA" id="ARBA00022989"/>
    </source>
</evidence>
<evidence type="ECO:0000313" key="11">
    <source>
        <dbReference type="EMBL" id="CAD7647005.1"/>
    </source>
</evidence>
<keyword evidence="12" id="KW-1185">Reference proteome</keyword>
<dbReference type="PANTHER" id="PTHR22763:SF191">
    <property type="entry name" value="RING FINGER PROTEIN 145 HOMOLOG"/>
    <property type="match status" value="1"/>
</dbReference>
<keyword evidence="5" id="KW-0862">Zinc</keyword>
<keyword evidence="2 9" id="KW-0812">Transmembrane</keyword>
<proteinExistence type="predicted"/>
<sequence>MSWRPTIRSRAETAVGIILRTPGLFIIEYWWRSQPNRHVLQAMDSQTNQFWTNFITHIALINGFLLLLLPIPLIRLLYTHIVCGALLITAHLLSYYLVHVIDAYNGVPIIESLALSLVQMNAIKQISLLVVHVAIAVIVSTLLQGPQKPLLPVFARIFDFPAESLQVIHKFSSAVVVISLIRYVYQWLPKVFSELKDACCQLLSATESQGLASLLVWLCGKLFVPTHFFLFWSIAFIRKLYETTNHSNDWYVAVLSAASAVCDSPVSLFSTAVAVTYMSYFLLSAMKFYLWGNCRQTLPNAPNIQQMHNGWEEGMTTFLLALLTGITDMKQPARMAVLTIILFVVLSSLLQSMLEMAEPVILSLSAYHSKNVVHHLKVLVLCAFLFLFPLHVAYVLSQIFPVDFWLAVVLSTSVLTSAQVADLVIVHCILWYDSLRAEPLESVDEAVYYVRAFTKIVEFFVATSVVVVGIWEAVIGQWSWTNALILLIHCYFNVWQRLNTGAKSYIRRREANKKTSSLPSATSRQLKEHNDVCAICFTDMSSPNASIITQCNHYFHRICLKKWLCFQDRCPLCVTCITRRNQTTQLVIN</sequence>
<evidence type="ECO:0000256" key="1">
    <source>
        <dbReference type="ARBA" id="ARBA00004141"/>
    </source>
</evidence>
<dbReference type="PROSITE" id="PS50089">
    <property type="entry name" value="ZF_RING_2"/>
    <property type="match status" value="1"/>
</dbReference>
<dbReference type="Gene3D" id="3.30.40.10">
    <property type="entry name" value="Zinc/RING finger domain, C3HC4 (zinc finger)"/>
    <property type="match status" value="1"/>
</dbReference>
<dbReference type="InterPro" id="IPR013083">
    <property type="entry name" value="Znf_RING/FYVE/PHD"/>
</dbReference>
<dbReference type="GO" id="GO:0036503">
    <property type="term" value="P:ERAD pathway"/>
    <property type="evidence" value="ECO:0007669"/>
    <property type="project" value="TreeGrafter"/>
</dbReference>
<gene>
    <name evidence="11" type="ORF">ONB1V03_LOCUS6031</name>
</gene>
<organism evidence="11">
    <name type="scientific">Oppiella nova</name>
    <dbReference type="NCBI Taxonomy" id="334625"/>
    <lineage>
        <taxon>Eukaryota</taxon>
        <taxon>Metazoa</taxon>
        <taxon>Ecdysozoa</taxon>
        <taxon>Arthropoda</taxon>
        <taxon>Chelicerata</taxon>
        <taxon>Arachnida</taxon>
        <taxon>Acari</taxon>
        <taxon>Acariformes</taxon>
        <taxon>Sarcoptiformes</taxon>
        <taxon>Oribatida</taxon>
        <taxon>Brachypylina</taxon>
        <taxon>Oppioidea</taxon>
        <taxon>Oppiidae</taxon>
        <taxon>Oppiella</taxon>
    </lineage>
</organism>
<keyword evidence="3" id="KW-0479">Metal-binding</keyword>
<dbReference type="Proteomes" id="UP000728032">
    <property type="component" value="Unassembled WGS sequence"/>
</dbReference>
<evidence type="ECO:0000256" key="8">
    <source>
        <dbReference type="PROSITE-ProRule" id="PRU00175"/>
    </source>
</evidence>
<feature type="transmembrane region" description="Helical" evidence="9">
    <location>
        <begin position="250"/>
        <end position="283"/>
    </location>
</feature>
<evidence type="ECO:0000256" key="3">
    <source>
        <dbReference type="ARBA" id="ARBA00022723"/>
    </source>
</evidence>
<feature type="transmembrane region" description="Helical" evidence="9">
    <location>
        <begin position="214"/>
        <end position="238"/>
    </location>
</feature>
<feature type="transmembrane region" description="Helical" evidence="9">
    <location>
        <begin position="335"/>
        <end position="357"/>
    </location>
</feature>
<dbReference type="SUPFAM" id="SSF57850">
    <property type="entry name" value="RING/U-box"/>
    <property type="match status" value="1"/>
</dbReference>
<dbReference type="InterPro" id="IPR050731">
    <property type="entry name" value="HRD1_E3_ubiq-ligases"/>
</dbReference>
<feature type="transmembrane region" description="Helical" evidence="9">
    <location>
        <begin position="76"/>
        <end position="98"/>
    </location>
</feature>
<protein>
    <recommendedName>
        <fullName evidence="10">RING-type domain-containing protein</fullName>
    </recommendedName>
</protein>
<feature type="domain" description="RING-type" evidence="10">
    <location>
        <begin position="533"/>
        <end position="573"/>
    </location>
</feature>
<dbReference type="PANTHER" id="PTHR22763">
    <property type="entry name" value="RING ZINC FINGER PROTEIN"/>
    <property type="match status" value="1"/>
</dbReference>
<reference evidence="11" key="1">
    <citation type="submission" date="2020-11" db="EMBL/GenBank/DDBJ databases">
        <authorList>
            <person name="Tran Van P."/>
        </authorList>
    </citation>
    <scope>NUCLEOTIDE SEQUENCE</scope>
</reference>
<evidence type="ECO:0000256" key="7">
    <source>
        <dbReference type="ARBA" id="ARBA00023136"/>
    </source>
</evidence>
<dbReference type="InterPro" id="IPR025754">
    <property type="entry name" value="TRC8_N_dom"/>
</dbReference>
<dbReference type="GO" id="GO:0008270">
    <property type="term" value="F:zinc ion binding"/>
    <property type="evidence" value="ECO:0007669"/>
    <property type="project" value="UniProtKB-KW"/>
</dbReference>
<keyword evidence="6 9" id="KW-1133">Transmembrane helix</keyword>
<dbReference type="EMBL" id="CAJPVJ010002594">
    <property type="protein sequence ID" value="CAG2166510.1"/>
    <property type="molecule type" value="Genomic_DNA"/>
</dbReference>
<evidence type="ECO:0000256" key="9">
    <source>
        <dbReference type="SAM" id="Phobius"/>
    </source>
</evidence>
<dbReference type="Pfam" id="PF13705">
    <property type="entry name" value="TRC8_N"/>
    <property type="match status" value="1"/>
</dbReference>
<keyword evidence="4 8" id="KW-0863">Zinc-finger</keyword>
<evidence type="ECO:0000256" key="2">
    <source>
        <dbReference type="ARBA" id="ARBA00022692"/>
    </source>
</evidence>
<evidence type="ECO:0000256" key="4">
    <source>
        <dbReference type="ARBA" id="ARBA00022771"/>
    </source>
</evidence>
<feature type="transmembrane region" description="Helical" evidence="9">
    <location>
        <begin position="51"/>
        <end position="69"/>
    </location>
</feature>
<name>A0A7R9QIN7_9ACAR</name>
<comment type="subcellular location">
    <subcellularLocation>
        <location evidence="1">Membrane</location>
        <topology evidence="1">Multi-pass membrane protein</topology>
    </subcellularLocation>
</comment>
<feature type="transmembrane region" description="Helical" evidence="9">
    <location>
        <begin position="378"/>
        <end position="399"/>
    </location>
</feature>
<feature type="transmembrane region" description="Helical" evidence="9">
    <location>
        <begin position="405"/>
        <end position="432"/>
    </location>
</feature>
<dbReference type="GO" id="GO:0061630">
    <property type="term" value="F:ubiquitin protein ligase activity"/>
    <property type="evidence" value="ECO:0007669"/>
    <property type="project" value="TreeGrafter"/>
</dbReference>
<feature type="transmembrane region" description="Helical" evidence="9">
    <location>
        <begin position="477"/>
        <end position="495"/>
    </location>
</feature>
<dbReference type="Pfam" id="PF13639">
    <property type="entry name" value="zf-RING_2"/>
    <property type="match status" value="1"/>
</dbReference>
<dbReference type="EMBL" id="OC917419">
    <property type="protein sequence ID" value="CAD7647005.1"/>
    <property type="molecule type" value="Genomic_DNA"/>
</dbReference>
<accession>A0A7R9QIN7</accession>
<evidence type="ECO:0000256" key="5">
    <source>
        <dbReference type="ARBA" id="ARBA00022833"/>
    </source>
</evidence>
<feature type="transmembrane region" description="Helical" evidence="9">
    <location>
        <begin position="126"/>
        <end position="146"/>
    </location>
</feature>
<dbReference type="SMART" id="SM00184">
    <property type="entry name" value="RING"/>
    <property type="match status" value="1"/>
</dbReference>
<keyword evidence="7 9" id="KW-0472">Membrane</keyword>
<dbReference type="GO" id="GO:0043161">
    <property type="term" value="P:proteasome-mediated ubiquitin-dependent protein catabolic process"/>
    <property type="evidence" value="ECO:0007669"/>
    <property type="project" value="TreeGrafter"/>
</dbReference>
<feature type="transmembrane region" description="Helical" evidence="9">
    <location>
        <begin position="452"/>
        <end position="471"/>
    </location>
</feature>